<sequence length="394" mass="42564">MTKKQKPPIWIIPVIVFSQFAGTSLWFAGNAVLPDLQAYLQLSGSQVLGSITSAVQLGFILGTLVFAFFAISDKFSPRRIFLVCALLGAVANMTILWLATNLFSLLLLRFMTGFFLAGIYPIGMKIAAGWYQKSLGKAIGFLVGALVLGTAFPHLLKSIGGALSWKTVLQAVSLIAAVGGTAMYLLVPDGPYISKGAGFNPKVLLQMFRTKDFRCAAFGYFGHMWELYTFWAFVPIVLQQYAQANHWQANLSWWAFVVIAVGSIGCIVGGIASGKVGSAKIAVIQLGISGLMCLLSPLLFQLSPALFLALLVVWGITVVGDSPQFSALTAQTAPQAYVGSALTIVNSLGFAITIISIQFVNYLAQLMAPQYIFVTLLIGPLFGLWAMYPLYRKK</sequence>
<dbReference type="AlphaFoldDB" id="A1ZCG5"/>
<proteinExistence type="predicted"/>
<dbReference type="InterPro" id="IPR020846">
    <property type="entry name" value="MFS_dom"/>
</dbReference>
<feature type="transmembrane region" description="Helical" evidence="4">
    <location>
        <begin position="253"/>
        <end position="274"/>
    </location>
</feature>
<feature type="transmembrane region" description="Helical" evidence="4">
    <location>
        <begin position="281"/>
        <end position="300"/>
    </location>
</feature>
<feature type="transmembrane region" description="Helical" evidence="4">
    <location>
        <begin position="371"/>
        <end position="391"/>
    </location>
</feature>
<evidence type="ECO:0000256" key="2">
    <source>
        <dbReference type="ARBA" id="ARBA00022989"/>
    </source>
</evidence>
<feature type="transmembrane region" description="Helical" evidence="4">
    <location>
        <begin position="217"/>
        <end position="241"/>
    </location>
</feature>
<feature type="transmembrane region" description="Helical" evidence="4">
    <location>
        <begin position="48"/>
        <end position="71"/>
    </location>
</feature>
<evidence type="ECO:0000313" key="6">
    <source>
        <dbReference type="EMBL" id="EAY31967.1"/>
    </source>
</evidence>
<keyword evidence="1 4" id="KW-0812">Transmembrane</keyword>
<keyword evidence="7" id="KW-1185">Reference proteome</keyword>
<feature type="domain" description="Major facilitator superfamily (MFS) profile" evidence="5">
    <location>
        <begin position="1"/>
        <end position="394"/>
    </location>
</feature>
<dbReference type="OrthoDB" id="9781976at2"/>
<feature type="transmembrane region" description="Helical" evidence="4">
    <location>
        <begin position="135"/>
        <end position="156"/>
    </location>
</feature>
<feature type="transmembrane region" description="Helical" evidence="4">
    <location>
        <begin position="306"/>
        <end position="325"/>
    </location>
</feature>
<dbReference type="InterPro" id="IPR036259">
    <property type="entry name" value="MFS_trans_sf"/>
</dbReference>
<evidence type="ECO:0000259" key="5">
    <source>
        <dbReference type="PROSITE" id="PS50850"/>
    </source>
</evidence>
<dbReference type="GO" id="GO:0022857">
    <property type="term" value="F:transmembrane transporter activity"/>
    <property type="evidence" value="ECO:0007669"/>
    <property type="project" value="InterPro"/>
</dbReference>
<gene>
    <name evidence="6" type="ORF">M23134_01996</name>
</gene>
<accession>A1ZCG5</accession>
<evidence type="ECO:0000313" key="7">
    <source>
        <dbReference type="Proteomes" id="UP000004095"/>
    </source>
</evidence>
<dbReference type="RefSeq" id="WP_002692831.1">
    <property type="nucleotide sequence ID" value="NZ_AAWS01000001.1"/>
</dbReference>
<dbReference type="PANTHER" id="PTHR23521:SF3">
    <property type="entry name" value="MFS TRANSPORTER"/>
    <property type="match status" value="1"/>
</dbReference>
<evidence type="ECO:0000256" key="1">
    <source>
        <dbReference type="ARBA" id="ARBA00022692"/>
    </source>
</evidence>
<comment type="caution">
    <text evidence="6">The sequence shown here is derived from an EMBL/GenBank/DDBJ whole genome shotgun (WGS) entry which is preliminary data.</text>
</comment>
<feature type="transmembrane region" description="Helical" evidence="4">
    <location>
        <begin position="9"/>
        <end position="28"/>
    </location>
</feature>
<dbReference type="SUPFAM" id="SSF103473">
    <property type="entry name" value="MFS general substrate transporter"/>
    <property type="match status" value="1"/>
</dbReference>
<dbReference type="InterPro" id="IPR011701">
    <property type="entry name" value="MFS"/>
</dbReference>
<keyword evidence="3 4" id="KW-0472">Membrane</keyword>
<feature type="transmembrane region" description="Helical" evidence="4">
    <location>
        <begin position="337"/>
        <end position="359"/>
    </location>
</feature>
<feature type="transmembrane region" description="Helical" evidence="4">
    <location>
        <begin position="168"/>
        <end position="187"/>
    </location>
</feature>
<organism evidence="6 7">
    <name type="scientific">Microscilla marina ATCC 23134</name>
    <dbReference type="NCBI Taxonomy" id="313606"/>
    <lineage>
        <taxon>Bacteria</taxon>
        <taxon>Pseudomonadati</taxon>
        <taxon>Bacteroidota</taxon>
        <taxon>Cytophagia</taxon>
        <taxon>Cytophagales</taxon>
        <taxon>Microscillaceae</taxon>
        <taxon>Microscilla</taxon>
    </lineage>
</organism>
<feature type="transmembrane region" description="Helical" evidence="4">
    <location>
        <begin position="105"/>
        <end position="123"/>
    </location>
</feature>
<dbReference type="eggNOG" id="COG2814">
    <property type="taxonomic scope" value="Bacteria"/>
</dbReference>
<dbReference type="PANTHER" id="PTHR23521">
    <property type="entry name" value="TRANSPORTER MFS SUPERFAMILY"/>
    <property type="match status" value="1"/>
</dbReference>
<keyword evidence="2 4" id="KW-1133">Transmembrane helix</keyword>
<dbReference type="Pfam" id="PF07690">
    <property type="entry name" value="MFS_1"/>
    <property type="match status" value="1"/>
</dbReference>
<name>A1ZCG5_MICM2</name>
<evidence type="ECO:0000256" key="4">
    <source>
        <dbReference type="SAM" id="Phobius"/>
    </source>
</evidence>
<dbReference type="EMBL" id="AAWS01000001">
    <property type="protein sequence ID" value="EAY31967.1"/>
    <property type="molecule type" value="Genomic_DNA"/>
</dbReference>
<dbReference type="PROSITE" id="PS50850">
    <property type="entry name" value="MFS"/>
    <property type="match status" value="1"/>
</dbReference>
<dbReference type="Gene3D" id="1.20.1250.20">
    <property type="entry name" value="MFS general substrate transporter like domains"/>
    <property type="match status" value="1"/>
</dbReference>
<feature type="transmembrane region" description="Helical" evidence="4">
    <location>
        <begin position="80"/>
        <end position="99"/>
    </location>
</feature>
<protein>
    <submittedName>
        <fullName evidence="6">Major facilitator superfamily MFS_1</fullName>
    </submittedName>
</protein>
<dbReference type="Proteomes" id="UP000004095">
    <property type="component" value="Unassembled WGS sequence"/>
</dbReference>
<dbReference type="GO" id="GO:0005886">
    <property type="term" value="C:plasma membrane"/>
    <property type="evidence" value="ECO:0007669"/>
    <property type="project" value="TreeGrafter"/>
</dbReference>
<evidence type="ECO:0000256" key="3">
    <source>
        <dbReference type="ARBA" id="ARBA00023136"/>
    </source>
</evidence>
<reference evidence="6 7" key="1">
    <citation type="submission" date="2007-01" db="EMBL/GenBank/DDBJ databases">
        <authorList>
            <person name="Haygood M."/>
            <person name="Podell S."/>
            <person name="Anderson C."/>
            <person name="Hopkinson B."/>
            <person name="Roe K."/>
            <person name="Barbeau K."/>
            <person name="Gaasterland T."/>
            <person name="Ferriera S."/>
            <person name="Johnson J."/>
            <person name="Kravitz S."/>
            <person name="Beeson K."/>
            <person name="Sutton G."/>
            <person name="Rogers Y.-H."/>
            <person name="Friedman R."/>
            <person name="Frazier M."/>
            <person name="Venter J.C."/>
        </authorList>
    </citation>
    <scope>NUCLEOTIDE SEQUENCE [LARGE SCALE GENOMIC DNA]</scope>
    <source>
        <strain evidence="6 7">ATCC 23134</strain>
    </source>
</reference>